<dbReference type="InterPro" id="IPR038614">
    <property type="entry name" value="GK_N_sf"/>
</dbReference>
<keyword evidence="3" id="KW-0560">Oxidoreductase</keyword>
<accession>A0A075H2W7</accession>
<dbReference type="PANTHER" id="PTHR12227">
    <property type="entry name" value="GLYCERATE KINASE"/>
    <property type="match status" value="1"/>
</dbReference>
<feature type="domain" description="MOFRL-associated" evidence="2">
    <location>
        <begin position="24"/>
        <end position="255"/>
    </location>
</feature>
<dbReference type="InterPro" id="IPR037035">
    <property type="entry name" value="GK-like_C_sf"/>
</dbReference>
<reference evidence="3" key="1">
    <citation type="journal article" date="2014" name="Genome Biol. Evol.">
        <title>Pangenome evidence for extensive interdomain horizontal transfer affecting lineage core and shell genes in uncultured planktonic thaumarchaeota and euryarchaeota.</title>
        <authorList>
            <person name="Deschamps P."/>
            <person name="Zivanovic Y."/>
            <person name="Moreira D."/>
            <person name="Rodriguez-Valera F."/>
            <person name="Lopez-Garcia P."/>
        </authorList>
    </citation>
    <scope>NUCLEOTIDE SEQUENCE</scope>
</reference>
<dbReference type="EC" id="1.1.1.81" evidence="3"/>
<dbReference type="InterPro" id="IPR039760">
    <property type="entry name" value="MOFRL_protein"/>
</dbReference>
<gene>
    <name evidence="3" type="primary">ttuD</name>
</gene>
<dbReference type="SUPFAM" id="SSF82544">
    <property type="entry name" value="GckA/TtuD-like"/>
    <property type="match status" value="1"/>
</dbReference>
<dbReference type="Gene3D" id="3.40.1480.10">
    <property type="entry name" value="MOFRL domain"/>
    <property type="match status" value="1"/>
</dbReference>
<dbReference type="GO" id="GO:0005737">
    <property type="term" value="C:cytoplasm"/>
    <property type="evidence" value="ECO:0007669"/>
    <property type="project" value="TreeGrafter"/>
</dbReference>
<dbReference type="PANTHER" id="PTHR12227:SF0">
    <property type="entry name" value="GLYCERATE KINASE"/>
    <property type="match status" value="1"/>
</dbReference>
<sequence>MNKEVIKYDPITPPSNTEFLDSIKILNEGMLAADPESSLKPFFLKNKIKIKKSVVDLEMFDNVYIVAIGKAADVMAKFVSKRVSFKQGVVVMPSSYTPVFSHKKIQFFHSGHPLPNTQSVRAASYLEKFVSNTQKNDFIVFLISGGGSALVSQPMGISLKEKILVNKELIHSGANINEISCVRKHISKIKGGKIVQKMNCAGISLVISDVIGDDLSSVSSGLTFADKTTFSQALKILKKYKIHNRIPKNIIRVLQNTGDSKFPETPKKPMIRNIVIANNYKCLLAMKNKAKKMNYTTGVVHSLNSDIQVTTKKIIKILESSKKQCLIFGGEPTVNVKGKGRGGRSQELVLRILQELNNDTHNRFIVSSIGTDGIDGNTKFAGAISSSTNISVSKKYLKNNDSFNYFKKIGGLIHTGPTHTNVNDIGLIIRQNL</sequence>
<dbReference type="EMBL" id="KF900826">
    <property type="protein sequence ID" value="AIF08293.1"/>
    <property type="molecule type" value="Genomic_DNA"/>
</dbReference>
<keyword evidence="3" id="KW-0670">Pyruvate</keyword>
<dbReference type="InterPro" id="IPR007835">
    <property type="entry name" value="MOFRL"/>
</dbReference>
<dbReference type="AlphaFoldDB" id="A0A075H2W7"/>
<dbReference type="Gene3D" id="3.40.50.10180">
    <property type="entry name" value="Glycerate kinase, MOFRL-like N-terminal domain"/>
    <property type="match status" value="1"/>
</dbReference>
<feature type="domain" description="MOFRL" evidence="1">
    <location>
        <begin position="325"/>
        <end position="424"/>
    </location>
</feature>
<dbReference type="GO" id="GO:0008887">
    <property type="term" value="F:glycerate kinase activity"/>
    <property type="evidence" value="ECO:0007669"/>
    <property type="project" value="InterPro"/>
</dbReference>
<name>A0A075H2W7_9ARCH</name>
<organism evidence="3">
    <name type="scientific">uncultured marine thaumarchaeote KM3_28_B05</name>
    <dbReference type="NCBI Taxonomy" id="1456111"/>
    <lineage>
        <taxon>Archaea</taxon>
        <taxon>Nitrososphaerota</taxon>
        <taxon>environmental samples</taxon>
    </lineage>
</organism>
<dbReference type="Pfam" id="PF13660">
    <property type="entry name" value="DUF4147"/>
    <property type="match status" value="1"/>
</dbReference>
<proteinExistence type="predicted"/>
<dbReference type="Pfam" id="PF05161">
    <property type="entry name" value="MOFRL"/>
    <property type="match status" value="1"/>
</dbReference>
<dbReference type="InterPro" id="IPR025286">
    <property type="entry name" value="MOFRL_assoc_dom"/>
</dbReference>
<evidence type="ECO:0000313" key="3">
    <source>
        <dbReference type="EMBL" id="AIF08293.1"/>
    </source>
</evidence>
<protein>
    <submittedName>
        <fullName evidence="3">Hydroxypyruvate reductase (TtuD)</fullName>
        <ecNumber evidence="3">1.1.1.81</ecNumber>
    </submittedName>
</protein>
<dbReference type="GO" id="GO:0016618">
    <property type="term" value="F:hydroxypyruvate reductase [NAD(P)H] activity"/>
    <property type="evidence" value="ECO:0007669"/>
    <property type="project" value="UniProtKB-EC"/>
</dbReference>
<evidence type="ECO:0000259" key="1">
    <source>
        <dbReference type="Pfam" id="PF05161"/>
    </source>
</evidence>
<evidence type="ECO:0000259" key="2">
    <source>
        <dbReference type="Pfam" id="PF13660"/>
    </source>
</evidence>